<dbReference type="Proteomes" id="UP001160390">
    <property type="component" value="Unassembled WGS sequence"/>
</dbReference>
<comment type="caution">
    <text evidence="1">The sequence shown here is derived from an EMBL/GenBank/DDBJ whole genome shotgun (WGS) entry which is preliminary data.</text>
</comment>
<dbReference type="AlphaFoldDB" id="A0AA35LTA4"/>
<evidence type="ECO:0000313" key="2">
    <source>
        <dbReference type="Proteomes" id="UP001160390"/>
    </source>
</evidence>
<name>A0AA35LTA4_9HYPO</name>
<reference evidence="1" key="1">
    <citation type="submission" date="2023-01" db="EMBL/GenBank/DDBJ databases">
        <authorList>
            <person name="Piombo E."/>
        </authorList>
    </citation>
    <scope>NUCLEOTIDE SEQUENCE</scope>
</reference>
<keyword evidence="2" id="KW-1185">Reference proteome</keyword>
<dbReference type="CDD" id="cd09917">
    <property type="entry name" value="F-box_SF"/>
    <property type="match status" value="1"/>
</dbReference>
<gene>
    <name evidence="1" type="ORF">CCHLO57077_00015715</name>
</gene>
<dbReference type="EMBL" id="CABFNP030000627">
    <property type="protein sequence ID" value="CAI6065718.1"/>
    <property type="molecule type" value="Genomic_DNA"/>
</dbReference>
<sequence length="621" mass="71562">MDSSIVASGTQSVLAEDYNMLLEVNKRLRQVQAGIYRASLKWILLAGSLETSDRPEYWADPSGRDTWSVPPEMKGWDFGIRTDDLVGSREIVRKVLKALGDLKKNLEDIQHRLRLDINKLSRPGLRSYNILDMPEEILYCVFEFVEGFLRDFPEFECGATRDIKNCRLTCQAFNRVSERFFLRSVSVDLNASSLSRFNDISNHPTISKTIHSIRAILHFYDTTLGDSLQDFILYNADALYDQAETLELMAPWELRETISKETGMKVVEALKEASACWERIAWDTQAQSLDDHDRTHLELLKTTHQRYQSLCAYQEEMLESGGFLQAVAAGVSRMPCAKTVFFLDWDFATSTRISFFDSQDINGSIYEYMLQPIHYSTAMKYGFAPRLCDMITKLPVAVYHAGAWFERIDIKLSQVESPSDLMPSPELRQQLPLAMQRLRKFTIRCQDNINGELGQDALYDMFGSCLDTGSLREISIDMSQTRELDKLGVGRIITSRHWQNLSYLFLRDVAFHFSDLQLFVSRAPKSFLYFSVESVYLLSGTWAEVLDTLREKPLIDRVQLEKPLGAECDDMSAQELKRIFDREDIFLRSQAERYIARFTPYNPLRDQERLDHDAVDVESED</sequence>
<proteinExistence type="predicted"/>
<evidence type="ECO:0000313" key="1">
    <source>
        <dbReference type="EMBL" id="CAI6065718.1"/>
    </source>
</evidence>
<organism evidence="1 2">
    <name type="scientific">Clonostachys chloroleuca</name>
    <dbReference type="NCBI Taxonomy" id="1926264"/>
    <lineage>
        <taxon>Eukaryota</taxon>
        <taxon>Fungi</taxon>
        <taxon>Dikarya</taxon>
        <taxon>Ascomycota</taxon>
        <taxon>Pezizomycotina</taxon>
        <taxon>Sordariomycetes</taxon>
        <taxon>Hypocreomycetidae</taxon>
        <taxon>Hypocreales</taxon>
        <taxon>Bionectriaceae</taxon>
        <taxon>Clonostachys</taxon>
    </lineage>
</organism>
<accession>A0AA35LTA4</accession>
<evidence type="ECO:0008006" key="3">
    <source>
        <dbReference type="Google" id="ProtNLM"/>
    </source>
</evidence>
<protein>
    <recommendedName>
        <fullName evidence="3">F-box domain-containing protein</fullName>
    </recommendedName>
</protein>